<dbReference type="Proteomes" id="UP001564760">
    <property type="component" value="Unassembled WGS sequence"/>
</dbReference>
<gene>
    <name evidence="1" type="ORF">AB8998_13450</name>
</gene>
<organism evidence="1 2">
    <name type="scientific">Mycobacterium servetii</name>
    <dbReference type="NCBI Taxonomy" id="3237418"/>
    <lineage>
        <taxon>Bacteria</taxon>
        <taxon>Bacillati</taxon>
        <taxon>Actinomycetota</taxon>
        <taxon>Actinomycetes</taxon>
        <taxon>Mycobacteriales</taxon>
        <taxon>Mycobacteriaceae</taxon>
        <taxon>Mycobacterium</taxon>
    </lineage>
</organism>
<comment type="caution">
    <text evidence="1">The sequence shown here is derived from an EMBL/GenBank/DDBJ whole genome shotgun (WGS) entry which is preliminary data.</text>
</comment>
<evidence type="ECO:0000313" key="2">
    <source>
        <dbReference type="Proteomes" id="UP001564760"/>
    </source>
</evidence>
<keyword evidence="2" id="KW-1185">Reference proteome</keyword>
<dbReference type="EMBL" id="JBGEDP010000001">
    <property type="protein sequence ID" value="MEY8015942.1"/>
    <property type="molecule type" value="Genomic_DNA"/>
</dbReference>
<dbReference type="RefSeq" id="WP_369741833.1">
    <property type="nucleotide sequence ID" value="NZ_JBGEDP010000001.1"/>
</dbReference>
<name>A0ABV4C262_9MYCO</name>
<proteinExistence type="predicted"/>
<sequence length="64" mass="7104">MAEWVRGLQHQMSADIRAVLDQIAQRAARTVPTARYVGITAIGRRTHVQTASAMGRYPVVLDEI</sequence>
<accession>A0ABV4C262</accession>
<protein>
    <submittedName>
        <fullName evidence="1">Uncharacterized protein</fullName>
    </submittedName>
</protein>
<reference evidence="1 2" key="1">
    <citation type="submission" date="2024-08" db="EMBL/GenBank/DDBJ databases">
        <title>Mycobacterium servetensis sp. nov., a novel rapid-growing mycobacterial species recovered from a human patient in Zaragoza, Spain.</title>
        <authorList>
            <person name="Tristancho-Baro A.I."/>
            <person name="Buenestado-Serrano S."/>
            <person name="Garcia De Viedma D."/>
            <person name="Milagro-Beamonte A."/>
            <person name="Burillo N."/>
            <person name="Sanz S."/>
            <person name="Lopez-Calleja A.I."/>
            <person name="Penas-Utrilla D."/>
            <person name="Guardingo M."/>
            <person name="Garcia M.J."/>
            <person name="Vinuelas-Bayon J."/>
        </authorList>
    </citation>
    <scope>NUCLEOTIDE SEQUENCE [LARGE SCALE GENOMIC DNA]</scope>
    <source>
        <strain evidence="2">HUMS_12744610</strain>
    </source>
</reference>
<evidence type="ECO:0000313" key="1">
    <source>
        <dbReference type="EMBL" id="MEY8015942.1"/>
    </source>
</evidence>